<dbReference type="RefSeq" id="XP_022630602.1">
    <property type="nucleotide sequence ID" value="XM_022775230.1"/>
</dbReference>
<name>A0A0C7NDJ5_9SACH</name>
<evidence type="ECO:0000313" key="1">
    <source>
        <dbReference type="EMBL" id="CEP64395.1"/>
    </source>
</evidence>
<proteinExistence type="predicted"/>
<dbReference type="Proteomes" id="UP000054304">
    <property type="component" value="Unassembled WGS sequence"/>
</dbReference>
<dbReference type="AlphaFoldDB" id="A0A0C7NDJ5"/>
<accession>A0A0C7NDJ5</accession>
<keyword evidence="2" id="KW-1185">Reference proteome</keyword>
<dbReference type="GeneID" id="34687943"/>
<protein>
    <submittedName>
        <fullName evidence="1">LALA0S11e03114g1_1</fullName>
    </submittedName>
</protein>
<reference evidence="1 2" key="1">
    <citation type="submission" date="2014-12" db="EMBL/GenBank/DDBJ databases">
        <authorList>
            <person name="Neuveglise Cecile"/>
        </authorList>
    </citation>
    <scope>NUCLEOTIDE SEQUENCE [LARGE SCALE GENOMIC DNA]</scope>
    <source>
        <strain evidence="1 2">CBS 12615</strain>
    </source>
</reference>
<dbReference type="Gene3D" id="3.80.10.10">
    <property type="entry name" value="Ribonuclease Inhibitor"/>
    <property type="match status" value="1"/>
</dbReference>
<evidence type="ECO:0000313" key="2">
    <source>
        <dbReference type="Proteomes" id="UP000054304"/>
    </source>
</evidence>
<gene>
    <name evidence="1" type="ORF">LALA0_S11e03114g</name>
</gene>
<dbReference type="HOGENOM" id="CLU_799434_0_0_1"/>
<organism evidence="1 2">
    <name type="scientific">Lachancea lanzarotensis</name>
    <dbReference type="NCBI Taxonomy" id="1245769"/>
    <lineage>
        <taxon>Eukaryota</taxon>
        <taxon>Fungi</taxon>
        <taxon>Dikarya</taxon>
        <taxon>Ascomycota</taxon>
        <taxon>Saccharomycotina</taxon>
        <taxon>Saccharomycetes</taxon>
        <taxon>Saccharomycetales</taxon>
        <taxon>Saccharomycetaceae</taxon>
        <taxon>Lachancea</taxon>
    </lineage>
</organism>
<dbReference type="InterPro" id="IPR032675">
    <property type="entry name" value="LRR_dom_sf"/>
</dbReference>
<dbReference type="OrthoDB" id="4073795at2759"/>
<dbReference type="EMBL" id="LN736370">
    <property type="protein sequence ID" value="CEP64395.1"/>
    <property type="molecule type" value="Genomic_DNA"/>
</dbReference>
<dbReference type="SUPFAM" id="SSF52047">
    <property type="entry name" value="RNI-like"/>
    <property type="match status" value="1"/>
</dbReference>
<dbReference type="STRING" id="1245769.A0A0C7NDJ5"/>
<sequence length="336" mass="38969">MMVPKKRRVETYDMEKAGQTVSKAVGTRGRFVKFVDEAPHELILQLTYMLDRKDVLALSSTNKMLRKRLRPYVFDQVKCSWHELTHCWKLTSDVHVPIRCPELVETMRISTSCSNSEWAFPFHVLFDHESCMTNINSLVLPTSGSTNFFKYCKKAPRLLKLRIVADRNDSEFSLEHMQNFPALRELSLSNFHIEDHEITEFDLCPDLKTVTLTNCTWSYPFNIEKLGKDKISALHLIYSNSFIMSERFRYFLSYPGFTNLEELSVVNNENNLRLTISVQIMALIKAIPSLKTLKLTGNIYNEALIRARESKAPSHTNIVAVHDVKVFYSSFLRDIR</sequence>